<keyword evidence="1" id="KW-1133">Transmembrane helix</keyword>
<accession>A0ABS2MSM1</accession>
<organism evidence="3 4">
    <name type="scientific">Fusibacter tunisiensis</name>
    <dbReference type="NCBI Taxonomy" id="1008308"/>
    <lineage>
        <taxon>Bacteria</taxon>
        <taxon>Bacillati</taxon>
        <taxon>Bacillota</taxon>
        <taxon>Clostridia</taxon>
        <taxon>Eubacteriales</taxon>
        <taxon>Eubacteriales Family XII. Incertae Sedis</taxon>
        <taxon>Fusibacter</taxon>
    </lineage>
</organism>
<evidence type="ECO:0000256" key="1">
    <source>
        <dbReference type="SAM" id="Phobius"/>
    </source>
</evidence>
<dbReference type="InterPro" id="IPR025007">
    <property type="entry name" value="DUF3899"/>
</dbReference>
<evidence type="ECO:0000313" key="3">
    <source>
        <dbReference type="EMBL" id="MBM7562419.1"/>
    </source>
</evidence>
<dbReference type="Proteomes" id="UP000767854">
    <property type="component" value="Unassembled WGS sequence"/>
</dbReference>
<feature type="transmembrane region" description="Helical" evidence="1">
    <location>
        <begin position="7"/>
        <end position="25"/>
    </location>
</feature>
<gene>
    <name evidence="3" type="ORF">JOC49_001979</name>
</gene>
<evidence type="ECO:0000313" key="4">
    <source>
        <dbReference type="Proteomes" id="UP000767854"/>
    </source>
</evidence>
<feature type="domain" description="DUF3899" evidence="2">
    <location>
        <begin position="35"/>
        <end position="121"/>
    </location>
</feature>
<reference evidence="3 4" key="1">
    <citation type="submission" date="2021-01" db="EMBL/GenBank/DDBJ databases">
        <title>Genomic Encyclopedia of Type Strains, Phase IV (KMG-IV): sequencing the most valuable type-strain genomes for metagenomic binning, comparative biology and taxonomic classification.</title>
        <authorList>
            <person name="Goeker M."/>
        </authorList>
    </citation>
    <scope>NUCLEOTIDE SEQUENCE [LARGE SCALE GENOMIC DNA]</scope>
    <source>
        <strain evidence="3 4">DSM 24436</strain>
    </source>
</reference>
<protein>
    <recommendedName>
        <fullName evidence="2">DUF3899 domain-containing protein</fullName>
    </recommendedName>
</protein>
<comment type="caution">
    <text evidence="3">The sequence shown here is derived from an EMBL/GenBank/DDBJ whole genome shotgun (WGS) entry which is preliminary data.</text>
</comment>
<feature type="transmembrane region" description="Helical" evidence="1">
    <location>
        <begin position="100"/>
        <end position="121"/>
    </location>
</feature>
<keyword evidence="1" id="KW-0812">Transmembrane</keyword>
<evidence type="ECO:0000259" key="2">
    <source>
        <dbReference type="Pfam" id="PF13038"/>
    </source>
</evidence>
<sequence length="124" mass="13967">MYRKGTLTAIGISILMMIFLLFVIYDFEMNLLYVSNVVFLVGFGVFIPGLIIITGADGLFNSSAYLFKKIFTKPSKAGKELSSYNDFLLHRKAQNRQFDLKSVGFFMIIMGIVYIIISLILGSL</sequence>
<dbReference type="Pfam" id="PF13038">
    <property type="entry name" value="DUF3899"/>
    <property type="match status" value="1"/>
</dbReference>
<keyword evidence="4" id="KW-1185">Reference proteome</keyword>
<proteinExistence type="predicted"/>
<dbReference type="RefSeq" id="WP_204664835.1">
    <property type="nucleotide sequence ID" value="NZ_JAFBDT010000018.1"/>
</dbReference>
<keyword evidence="1" id="KW-0472">Membrane</keyword>
<dbReference type="EMBL" id="JAFBDT010000018">
    <property type="protein sequence ID" value="MBM7562419.1"/>
    <property type="molecule type" value="Genomic_DNA"/>
</dbReference>
<name>A0ABS2MSM1_9FIRM</name>
<feature type="transmembrane region" description="Helical" evidence="1">
    <location>
        <begin position="37"/>
        <end position="60"/>
    </location>
</feature>